<dbReference type="EMBL" id="KI694210">
    <property type="protein sequence ID" value="ETM41123.1"/>
    <property type="molecule type" value="Genomic_DNA"/>
</dbReference>
<organism evidence="2">
    <name type="scientific">Phytophthora nicotianae</name>
    <name type="common">Potato buckeye rot agent</name>
    <name type="synonym">Phytophthora parasitica</name>
    <dbReference type="NCBI Taxonomy" id="4792"/>
    <lineage>
        <taxon>Eukaryota</taxon>
        <taxon>Sar</taxon>
        <taxon>Stramenopiles</taxon>
        <taxon>Oomycota</taxon>
        <taxon>Peronosporomycetes</taxon>
        <taxon>Peronosporales</taxon>
        <taxon>Peronosporaceae</taxon>
        <taxon>Phytophthora</taxon>
    </lineage>
</organism>
<protein>
    <submittedName>
        <fullName evidence="2">Uncharacterized protein</fullName>
    </submittedName>
</protein>
<evidence type="ECO:0000313" key="2">
    <source>
        <dbReference type="EMBL" id="ETM41123.1"/>
    </source>
</evidence>
<feature type="compositionally biased region" description="Polar residues" evidence="1">
    <location>
        <begin position="55"/>
        <end position="64"/>
    </location>
</feature>
<dbReference type="Proteomes" id="UP000054532">
    <property type="component" value="Unassembled WGS sequence"/>
</dbReference>
<gene>
    <name evidence="2" type="ORF">L914_13081</name>
</gene>
<accession>W2MZN4</accession>
<feature type="compositionally biased region" description="Basic residues" evidence="1">
    <location>
        <begin position="45"/>
        <end position="54"/>
    </location>
</feature>
<feature type="region of interest" description="Disordered" evidence="1">
    <location>
        <begin position="17"/>
        <end position="64"/>
    </location>
</feature>
<evidence type="ECO:0000256" key="1">
    <source>
        <dbReference type="SAM" id="MobiDB-lite"/>
    </source>
</evidence>
<dbReference type="AlphaFoldDB" id="W2MZN4"/>
<name>W2MZN4_PHYNI</name>
<proteinExistence type="predicted"/>
<sequence length="64" mass="7583">MQPQLQTALMVKPPLSRLPTVKPYTPLEQGPRKQMLFNERGTTVLKRKRRKTPSWRRSQQLPAW</sequence>
<reference evidence="2" key="1">
    <citation type="submission" date="2013-11" db="EMBL/GenBank/DDBJ databases">
        <title>The Genome Sequence of Phytophthora parasitica IAC_01/95.</title>
        <authorList>
            <consortium name="The Broad Institute Genomics Platform"/>
            <person name="Russ C."/>
            <person name="Tyler B."/>
            <person name="Panabieres F."/>
            <person name="Shan W."/>
            <person name="Tripathy S."/>
            <person name="Grunwald N."/>
            <person name="Machado M."/>
            <person name="Johnson C.S."/>
            <person name="Arredondo F."/>
            <person name="Hong C."/>
            <person name="Coffey M."/>
            <person name="Young S.K."/>
            <person name="Zeng Q."/>
            <person name="Gargeya S."/>
            <person name="Fitzgerald M."/>
            <person name="Abouelleil A."/>
            <person name="Alvarado L."/>
            <person name="Chapman S.B."/>
            <person name="Gainer-Dewar J."/>
            <person name="Goldberg J."/>
            <person name="Griggs A."/>
            <person name="Gujja S."/>
            <person name="Hansen M."/>
            <person name="Howarth C."/>
            <person name="Imamovic A."/>
            <person name="Ireland A."/>
            <person name="Larimer J."/>
            <person name="McCowan C."/>
            <person name="Murphy C."/>
            <person name="Pearson M."/>
            <person name="Poon T.W."/>
            <person name="Priest M."/>
            <person name="Roberts A."/>
            <person name="Saif S."/>
            <person name="Shea T."/>
            <person name="Sykes S."/>
            <person name="Wortman J."/>
            <person name="Nusbaum C."/>
            <person name="Birren B."/>
        </authorList>
    </citation>
    <scope>NUCLEOTIDE SEQUENCE [LARGE SCALE GENOMIC DNA]</scope>
    <source>
        <strain evidence="2">IAC_01/95</strain>
    </source>
</reference>